<reference evidence="1" key="2">
    <citation type="journal article" date="2023" name="Commun. Biol.">
        <title>Suspicions of two bridgehead invasions of Xylella fastidiosa subsp. multiplex in France.</title>
        <authorList>
            <person name="Dupas E."/>
            <person name="Durand K."/>
            <person name="Rieux A."/>
            <person name="Briand M."/>
            <person name="Pruvost O."/>
            <person name="Cunty A."/>
            <person name="Denance N."/>
            <person name="Donnadieu C."/>
            <person name="Legendre B."/>
            <person name="Lopez-Roques C."/>
            <person name="Cesbron S."/>
            <person name="Ravigne V."/>
            <person name="Jacques M.A."/>
        </authorList>
    </citation>
    <scope>NUCLEOTIDE SEQUENCE</scope>
    <source>
        <strain evidence="1">CFBP8070</strain>
    </source>
</reference>
<evidence type="ECO:0000313" key="1">
    <source>
        <dbReference type="EMBL" id="MDC6409506.1"/>
    </source>
</evidence>
<sequence length="92" mass="10212">MSCIAVAPAGFATPFVYIAPPGFHLQNGLLQVAASITGIPAWATLPTLKPIIMQWAERFFKQFHAIALYECDEIQATKQLGHRQFSDEFFGQ</sequence>
<gene>
    <name evidence="1" type="ORF">LOK82_13160</name>
</gene>
<dbReference type="EMBL" id="JAJKGN010000003">
    <property type="protein sequence ID" value="MDC6409506.1"/>
    <property type="molecule type" value="Genomic_DNA"/>
</dbReference>
<comment type="caution">
    <text evidence="1">The sequence shown here is derived from an EMBL/GenBank/DDBJ whole genome shotgun (WGS) entry which is preliminary data.</text>
</comment>
<evidence type="ECO:0000313" key="2">
    <source>
        <dbReference type="Proteomes" id="UP001220702"/>
    </source>
</evidence>
<dbReference type="AlphaFoldDB" id="A0AAW6HY35"/>
<protein>
    <submittedName>
        <fullName evidence="1">Uncharacterized protein</fullName>
    </submittedName>
</protein>
<accession>A0AAW6HY35</accession>
<name>A0AAW6HY35_XYLFS</name>
<reference evidence="1" key="1">
    <citation type="submission" date="2021-11" db="EMBL/GenBank/DDBJ databases">
        <authorList>
            <person name="Denance N."/>
            <person name="Briand M."/>
            <person name="Dupas E."/>
            <person name="Durand K."/>
            <person name="Legendre B."/>
            <person name="Cunty A."/>
            <person name="Donnadieu C."/>
            <person name="Lopez Roques C."/>
            <person name="Cesbron S."/>
            <person name="Jacques M.A."/>
        </authorList>
    </citation>
    <scope>NUCLEOTIDE SEQUENCE</scope>
    <source>
        <strain evidence="1">CFBP8070</strain>
    </source>
</reference>
<proteinExistence type="predicted"/>
<dbReference type="Proteomes" id="UP001220702">
    <property type="component" value="Unassembled WGS sequence"/>
</dbReference>
<organism evidence="1 2">
    <name type="scientific">Xylella fastidiosa subsp. multiplex</name>
    <dbReference type="NCBI Taxonomy" id="644357"/>
    <lineage>
        <taxon>Bacteria</taxon>
        <taxon>Pseudomonadati</taxon>
        <taxon>Pseudomonadota</taxon>
        <taxon>Gammaproteobacteria</taxon>
        <taxon>Lysobacterales</taxon>
        <taxon>Lysobacteraceae</taxon>
        <taxon>Xylella</taxon>
    </lineage>
</organism>